<proteinExistence type="predicted"/>
<dbReference type="AlphaFoldDB" id="A0A2D4KJB4"/>
<protein>
    <submittedName>
        <fullName evidence="2">Uncharacterized protein</fullName>
    </submittedName>
</protein>
<evidence type="ECO:0000256" key="1">
    <source>
        <dbReference type="SAM" id="MobiDB-lite"/>
    </source>
</evidence>
<reference evidence="2" key="2">
    <citation type="submission" date="2017-11" db="EMBL/GenBank/DDBJ databases">
        <title>Coralsnake Venomics: Analyses of Venom Gland Transcriptomes and Proteomes of Six Brazilian Taxa.</title>
        <authorList>
            <person name="Aird S.D."/>
            <person name="Jorge da Silva N."/>
            <person name="Qiu L."/>
            <person name="Villar-Briones A."/>
            <person name="Aparecida-Saddi V."/>
            <person name="Campos-Telles M.P."/>
            <person name="Grau M."/>
            <person name="Mikheyev A.S."/>
        </authorList>
    </citation>
    <scope>NUCLEOTIDE SEQUENCE</scope>
    <source>
        <tissue evidence="2">Venom_gland</tissue>
    </source>
</reference>
<feature type="region of interest" description="Disordered" evidence="1">
    <location>
        <begin position="133"/>
        <end position="155"/>
    </location>
</feature>
<accession>A0A2D4KJB4</accession>
<name>A0A2D4KJB4_9SAUR</name>
<organism evidence="2">
    <name type="scientific">Micrurus paraensis</name>
    <dbReference type="NCBI Taxonomy" id="1970185"/>
    <lineage>
        <taxon>Eukaryota</taxon>
        <taxon>Metazoa</taxon>
        <taxon>Chordata</taxon>
        <taxon>Craniata</taxon>
        <taxon>Vertebrata</taxon>
        <taxon>Euteleostomi</taxon>
        <taxon>Lepidosauria</taxon>
        <taxon>Squamata</taxon>
        <taxon>Bifurcata</taxon>
        <taxon>Unidentata</taxon>
        <taxon>Episquamata</taxon>
        <taxon>Toxicofera</taxon>
        <taxon>Serpentes</taxon>
        <taxon>Colubroidea</taxon>
        <taxon>Elapidae</taxon>
        <taxon>Elapinae</taxon>
        <taxon>Micrurus</taxon>
    </lineage>
</organism>
<reference evidence="2" key="1">
    <citation type="submission" date="2017-07" db="EMBL/GenBank/DDBJ databases">
        <authorList>
            <person name="Mikheyev A."/>
            <person name="Grau M."/>
        </authorList>
    </citation>
    <scope>NUCLEOTIDE SEQUENCE</scope>
    <source>
        <tissue evidence="2">Venom_gland</tissue>
    </source>
</reference>
<dbReference type="EMBL" id="IACL01073597">
    <property type="protein sequence ID" value="LAB08815.1"/>
    <property type="molecule type" value="Transcribed_RNA"/>
</dbReference>
<feature type="compositionally biased region" description="Basic residues" evidence="1">
    <location>
        <begin position="36"/>
        <end position="45"/>
    </location>
</feature>
<evidence type="ECO:0000313" key="2">
    <source>
        <dbReference type="EMBL" id="LAB08815.1"/>
    </source>
</evidence>
<feature type="region of interest" description="Disordered" evidence="1">
    <location>
        <begin position="1"/>
        <end position="51"/>
    </location>
</feature>
<feature type="compositionally biased region" description="Low complexity" evidence="1">
    <location>
        <begin position="13"/>
        <end position="27"/>
    </location>
</feature>
<sequence>MPPLALDIPWRQGGPSPTASPSASRSAGQDEERVGRLVKRNRSHRPPSPYWQLPWSLHPKATNTWAPLALWGGEDPQRGQFGSSHPTFREPPRVLSVCFSGQPPKFQAEGFLILSSSPKFPLAALDGIQVKEKVQSPRQAVPKEQTQTKAEAPTF</sequence>